<accession>A0ABN3D4P9</accession>
<dbReference type="InterPro" id="IPR002347">
    <property type="entry name" value="SDR_fam"/>
</dbReference>
<dbReference type="InterPro" id="IPR036291">
    <property type="entry name" value="NAD(P)-bd_dom_sf"/>
</dbReference>
<evidence type="ECO:0000256" key="2">
    <source>
        <dbReference type="ARBA" id="ARBA00023002"/>
    </source>
</evidence>
<dbReference type="SUPFAM" id="SSF51735">
    <property type="entry name" value="NAD(P)-binding Rossmann-fold domains"/>
    <property type="match status" value="1"/>
</dbReference>
<proteinExistence type="inferred from homology"/>
<protein>
    <submittedName>
        <fullName evidence="3">SDR family NAD(P)-dependent oxidoreductase</fullName>
    </submittedName>
</protein>
<organism evidence="3 4">
    <name type="scientific">Nonomuraea monospora</name>
    <dbReference type="NCBI Taxonomy" id="568818"/>
    <lineage>
        <taxon>Bacteria</taxon>
        <taxon>Bacillati</taxon>
        <taxon>Actinomycetota</taxon>
        <taxon>Actinomycetes</taxon>
        <taxon>Streptosporangiales</taxon>
        <taxon>Streptosporangiaceae</taxon>
        <taxon>Nonomuraea</taxon>
    </lineage>
</organism>
<evidence type="ECO:0000313" key="4">
    <source>
        <dbReference type="Proteomes" id="UP001499843"/>
    </source>
</evidence>
<dbReference type="Gene3D" id="3.40.50.720">
    <property type="entry name" value="NAD(P)-binding Rossmann-like Domain"/>
    <property type="match status" value="1"/>
</dbReference>
<reference evidence="3 4" key="1">
    <citation type="journal article" date="2019" name="Int. J. Syst. Evol. Microbiol.">
        <title>The Global Catalogue of Microorganisms (GCM) 10K type strain sequencing project: providing services to taxonomists for standard genome sequencing and annotation.</title>
        <authorList>
            <consortium name="The Broad Institute Genomics Platform"/>
            <consortium name="The Broad Institute Genome Sequencing Center for Infectious Disease"/>
            <person name="Wu L."/>
            <person name="Ma J."/>
        </authorList>
    </citation>
    <scope>NUCLEOTIDE SEQUENCE [LARGE SCALE GENOMIC DNA]</scope>
    <source>
        <strain evidence="3 4">JCM 16114</strain>
    </source>
</reference>
<name>A0ABN3D4P9_9ACTN</name>
<dbReference type="CDD" id="cd05233">
    <property type="entry name" value="SDR_c"/>
    <property type="match status" value="1"/>
</dbReference>
<evidence type="ECO:0000313" key="3">
    <source>
        <dbReference type="EMBL" id="GAA2219540.1"/>
    </source>
</evidence>
<dbReference type="EMBL" id="BAAAQX010000077">
    <property type="protein sequence ID" value="GAA2219540.1"/>
    <property type="molecule type" value="Genomic_DNA"/>
</dbReference>
<dbReference type="PANTHER" id="PTHR43639:SF1">
    <property type="entry name" value="SHORT-CHAIN DEHYDROGENASE_REDUCTASE FAMILY PROTEIN"/>
    <property type="match status" value="1"/>
</dbReference>
<evidence type="ECO:0000256" key="1">
    <source>
        <dbReference type="ARBA" id="ARBA00006484"/>
    </source>
</evidence>
<dbReference type="PANTHER" id="PTHR43639">
    <property type="entry name" value="OXIDOREDUCTASE, SHORT-CHAIN DEHYDROGENASE/REDUCTASE FAMILY (AFU_ORTHOLOGUE AFUA_5G02870)"/>
    <property type="match status" value="1"/>
</dbReference>
<dbReference type="PRINTS" id="PR00080">
    <property type="entry name" value="SDRFAMILY"/>
</dbReference>
<keyword evidence="2" id="KW-0560">Oxidoreductase</keyword>
<dbReference type="PROSITE" id="PS00061">
    <property type="entry name" value="ADH_SHORT"/>
    <property type="match status" value="1"/>
</dbReference>
<dbReference type="Pfam" id="PF13561">
    <property type="entry name" value="adh_short_C2"/>
    <property type="match status" value="1"/>
</dbReference>
<comment type="caution">
    <text evidence="3">The sequence shown here is derived from an EMBL/GenBank/DDBJ whole genome shotgun (WGS) entry which is preliminary data.</text>
</comment>
<dbReference type="Proteomes" id="UP001499843">
    <property type="component" value="Unassembled WGS sequence"/>
</dbReference>
<sequence>MTRVAVVTGAADGLGRAIAVRLAERGHDIAIADLRPAEATAAEVRALGAQIYYEECELASSEAIDRFCANVTARFGRCDVLVNNAAHQVLRTLGELDWTTWRRVQTVNVDAAFLLCGAFVPGMAERGFGRVVNIVSNTVWEPPGPGFLAYVTSKAGLLGLTRALAVEVGESGVTVNAVAPGLTRTPGALRGMPPEVFEDVRLRQAVKRTLEPSDVAGAVAFLVSDDASLITGQALRVDGGLVTL</sequence>
<dbReference type="RefSeq" id="WP_344496377.1">
    <property type="nucleotide sequence ID" value="NZ_BAAAQX010000077.1"/>
</dbReference>
<dbReference type="InterPro" id="IPR020904">
    <property type="entry name" value="Sc_DH/Rdtase_CS"/>
</dbReference>
<gene>
    <name evidence="3" type="ORF">GCM10009850_120890</name>
</gene>
<keyword evidence="4" id="KW-1185">Reference proteome</keyword>
<dbReference type="PRINTS" id="PR00081">
    <property type="entry name" value="GDHRDH"/>
</dbReference>
<comment type="similarity">
    <text evidence="1">Belongs to the short-chain dehydrogenases/reductases (SDR) family.</text>
</comment>